<sequence length="39" mass="4840">DEEAAQNLKQKDYYRYAEKMAEKLKRKNDKSHRRVQRKS</sequence>
<comment type="caution">
    <text evidence="1">The sequence shown here is derived from an EMBL/GenBank/DDBJ whole genome shotgun (WGS) entry which is preliminary data.</text>
</comment>
<name>X1EN81_9ZZZZ</name>
<proteinExistence type="predicted"/>
<dbReference type="EMBL" id="BARU01004089">
    <property type="protein sequence ID" value="GAH18559.1"/>
    <property type="molecule type" value="Genomic_DNA"/>
</dbReference>
<evidence type="ECO:0000313" key="1">
    <source>
        <dbReference type="EMBL" id="GAH18559.1"/>
    </source>
</evidence>
<reference evidence="1" key="1">
    <citation type="journal article" date="2014" name="Front. Microbiol.">
        <title>High frequency of phylogenetically diverse reductive dehalogenase-homologous genes in deep subseafloor sedimentary metagenomes.</title>
        <authorList>
            <person name="Kawai M."/>
            <person name="Futagami T."/>
            <person name="Toyoda A."/>
            <person name="Takaki Y."/>
            <person name="Nishi S."/>
            <person name="Hori S."/>
            <person name="Arai W."/>
            <person name="Tsubouchi T."/>
            <person name="Morono Y."/>
            <person name="Uchiyama I."/>
            <person name="Ito T."/>
            <person name="Fujiyama A."/>
            <person name="Inagaki F."/>
            <person name="Takami H."/>
        </authorList>
    </citation>
    <scope>NUCLEOTIDE SEQUENCE</scope>
    <source>
        <strain evidence="1">Expedition CK06-06</strain>
    </source>
</reference>
<feature type="non-terminal residue" evidence="1">
    <location>
        <position position="1"/>
    </location>
</feature>
<organism evidence="1">
    <name type="scientific">marine sediment metagenome</name>
    <dbReference type="NCBI Taxonomy" id="412755"/>
    <lineage>
        <taxon>unclassified sequences</taxon>
        <taxon>metagenomes</taxon>
        <taxon>ecological metagenomes</taxon>
    </lineage>
</organism>
<accession>X1EN81</accession>
<gene>
    <name evidence="1" type="ORF">S03H2_08418</name>
</gene>
<protein>
    <submittedName>
        <fullName evidence="1">Uncharacterized protein</fullName>
    </submittedName>
</protein>
<dbReference type="AlphaFoldDB" id="X1EN81"/>